<accession>A0A2G2YPF5</accession>
<dbReference type="Pfam" id="PF00462">
    <property type="entry name" value="Glutaredoxin"/>
    <property type="match status" value="1"/>
</dbReference>
<reference evidence="2 3" key="1">
    <citation type="journal article" date="2014" name="Nat. Genet.">
        <title>Genome sequence of the hot pepper provides insights into the evolution of pungency in Capsicum species.</title>
        <authorList>
            <person name="Kim S."/>
            <person name="Park M."/>
            <person name="Yeom S.I."/>
            <person name="Kim Y.M."/>
            <person name="Lee J.M."/>
            <person name="Lee H.A."/>
            <person name="Seo E."/>
            <person name="Choi J."/>
            <person name="Cheong K."/>
            <person name="Kim K.T."/>
            <person name="Jung K."/>
            <person name="Lee G.W."/>
            <person name="Oh S.K."/>
            <person name="Bae C."/>
            <person name="Kim S.B."/>
            <person name="Lee H.Y."/>
            <person name="Kim S.Y."/>
            <person name="Kim M.S."/>
            <person name="Kang B.C."/>
            <person name="Jo Y.D."/>
            <person name="Yang H.B."/>
            <person name="Jeong H.J."/>
            <person name="Kang W.H."/>
            <person name="Kwon J.K."/>
            <person name="Shin C."/>
            <person name="Lim J.Y."/>
            <person name="Park J.H."/>
            <person name="Huh J.H."/>
            <person name="Kim J.S."/>
            <person name="Kim B.D."/>
            <person name="Cohen O."/>
            <person name="Paran I."/>
            <person name="Suh M.C."/>
            <person name="Lee S.B."/>
            <person name="Kim Y.K."/>
            <person name="Shin Y."/>
            <person name="Noh S.J."/>
            <person name="Park J."/>
            <person name="Seo Y.S."/>
            <person name="Kwon S.Y."/>
            <person name="Kim H.A."/>
            <person name="Park J.M."/>
            <person name="Kim H.J."/>
            <person name="Choi S.B."/>
            <person name="Bosland P.W."/>
            <person name="Reeves G."/>
            <person name="Jo S.H."/>
            <person name="Lee B.W."/>
            <person name="Cho H.T."/>
            <person name="Choi H.S."/>
            <person name="Lee M.S."/>
            <person name="Yu Y."/>
            <person name="Do Choi Y."/>
            <person name="Park B.S."/>
            <person name="van Deynze A."/>
            <person name="Ashrafi H."/>
            <person name="Hill T."/>
            <person name="Kim W.T."/>
            <person name="Pai H.S."/>
            <person name="Ahn H.K."/>
            <person name="Yeam I."/>
            <person name="Giovannoni J.J."/>
            <person name="Rose J.K."/>
            <person name="Sorensen I."/>
            <person name="Lee S.J."/>
            <person name="Kim R.W."/>
            <person name="Choi I.Y."/>
            <person name="Choi B.S."/>
            <person name="Lim J.S."/>
            <person name="Lee Y.H."/>
            <person name="Choi D."/>
        </authorList>
    </citation>
    <scope>NUCLEOTIDE SEQUENCE [LARGE SCALE GENOMIC DNA]</scope>
    <source>
        <strain evidence="3">cv. CM334</strain>
    </source>
</reference>
<dbReference type="Pfam" id="PF23733">
    <property type="entry name" value="GRXCR1-2_C"/>
    <property type="match status" value="1"/>
</dbReference>
<name>A0A2G2YPF5_CAPAN</name>
<dbReference type="PROSITE" id="PS51354">
    <property type="entry name" value="GLUTAREDOXIN_2"/>
    <property type="match status" value="1"/>
</dbReference>
<evidence type="ECO:0000313" key="2">
    <source>
        <dbReference type="EMBL" id="PHT71618.1"/>
    </source>
</evidence>
<evidence type="ECO:0000313" key="3">
    <source>
        <dbReference type="Proteomes" id="UP000222542"/>
    </source>
</evidence>
<comment type="caution">
    <text evidence="2">The sequence shown here is derived from an EMBL/GenBank/DDBJ whole genome shotgun (WGS) entry which is preliminary data.</text>
</comment>
<dbReference type="AlphaFoldDB" id="A0A2G2YPF5"/>
<sequence length="418" mass="46227">MGCVSSKLYRNEFKKVDDIDHVVCLTSSTYGVLNLEKDSSFTRNPLPSIKKVVKEIKKSPPHDESCEVINAWELMEGLDEEVVVSNSKISPKSRGFLRGFGDVDSRSPLKFLNQMSSPRKFKKFGGKENKGGRGNGVNVANVVDFSPKNASKMSNVVDFSPKNVSKRSNVVDFTSKNVLKMSPRLNFSKKGSPNEVKCDSLKVDSVVVSTRRRSLSPLFDPQLVEVFEKELSEEEEQIKKMVPATPISRKARSSQEAETMLELFEKKCPPGGENAVVIYTTTLRGIRKTFEDCNTARAILESNDTRVVERDISMHSGYKEELRGLMGKKEVKVPVVFVKGRLIGGADEMLKLEEEGKLGILLDGIPRAVAACNGCAGIRFVMCMDCNGSRKMLAKDGKCTVKCGKCNENGLIQCPICC</sequence>
<dbReference type="CDD" id="cd03031">
    <property type="entry name" value="GRX_GRX_like"/>
    <property type="match status" value="1"/>
</dbReference>
<dbReference type="InterPro" id="IPR036249">
    <property type="entry name" value="Thioredoxin-like_sf"/>
</dbReference>
<dbReference type="PANTHER" id="PTHR45669:SF12">
    <property type="entry name" value="EMB|CAB85507.1"/>
    <property type="match status" value="1"/>
</dbReference>
<dbReference type="OMA" id="CMDCNGS"/>
<proteinExistence type="predicted"/>
<dbReference type="Gene3D" id="3.40.30.10">
    <property type="entry name" value="Glutaredoxin"/>
    <property type="match status" value="1"/>
</dbReference>
<feature type="domain" description="Glutaredoxin" evidence="1">
    <location>
        <begin position="276"/>
        <end position="343"/>
    </location>
</feature>
<organism evidence="2 3">
    <name type="scientific">Capsicum annuum</name>
    <name type="common">Capsicum pepper</name>
    <dbReference type="NCBI Taxonomy" id="4072"/>
    <lineage>
        <taxon>Eukaryota</taxon>
        <taxon>Viridiplantae</taxon>
        <taxon>Streptophyta</taxon>
        <taxon>Embryophyta</taxon>
        <taxon>Tracheophyta</taxon>
        <taxon>Spermatophyta</taxon>
        <taxon>Magnoliopsida</taxon>
        <taxon>eudicotyledons</taxon>
        <taxon>Gunneridae</taxon>
        <taxon>Pentapetalae</taxon>
        <taxon>asterids</taxon>
        <taxon>lamiids</taxon>
        <taxon>Solanales</taxon>
        <taxon>Solanaceae</taxon>
        <taxon>Solanoideae</taxon>
        <taxon>Capsiceae</taxon>
        <taxon>Capsicum</taxon>
    </lineage>
</organism>
<dbReference type="InterPro" id="IPR002109">
    <property type="entry name" value="Glutaredoxin"/>
</dbReference>
<dbReference type="Gramene" id="PHT71618">
    <property type="protein sequence ID" value="PHT71618"/>
    <property type="gene ID" value="T459_22403"/>
</dbReference>
<protein>
    <recommendedName>
        <fullName evidence="1">Glutaredoxin domain-containing protein</fullName>
    </recommendedName>
</protein>
<reference evidence="2 3" key="2">
    <citation type="journal article" date="2017" name="Genome Biol.">
        <title>New reference genome sequences of hot pepper reveal the massive evolution of plant disease-resistance genes by retroduplication.</title>
        <authorList>
            <person name="Kim S."/>
            <person name="Park J."/>
            <person name="Yeom S.I."/>
            <person name="Kim Y.M."/>
            <person name="Seo E."/>
            <person name="Kim K.T."/>
            <person name="Kim M.S."/>
            <person name="Lee J.M."/>
            <person name="Cheong K."/>
            <person name="Shin H.S."/>
            <person name="Kim S.B."/>
            <person name="Han K."/>
            <person name="Lee J."/>
            <person name="Park M."/>
            <person name="Lee H.A."/>
            <person name="Lee H.Y."/>
            <person name="Lee Y."/>
            <person name="Oh S."/>
            <person name="Lee J.H."/>
            <person name="Choi E."/>
            <person name="Choi E."/>
            <person name="Lee S.E."/>
            <person name="Jeon J."/>
            <person name="Kim H."/>
            <person name="Choi G."/>
            <person name="Song H."/>
            <person name="Lee J."/>
            <person name="Lee S.C."/>
            <person name="Kwon J.K."/>
            <person name="Lee H.Y."/>
            <person name="Koo N."/>
            <person name="Hong Y."/>
            <person name="Kim R.W."/>
            <person name="Kang W.H."/>
            <person name="Huh J.H."/>
            <person name="Kang B.C."/>
            <person name="Yang T.J."/>
            <person name="Lee Y.H."/>
            <person name="Bennetzen J.L."/>
            <person name="Choi D."/>
        </authorList>
    </citation>
    <scope>NUCLEOTIDE SEQUENCE [LARGE SCALE GENOMIC DNA]</scope>
    <source>
        <strain evidence="3">cv. CM334</strain>
    </source>
</reference>
<gene>
    <name evidence="2" type="ORF">T459_22403</name>
</gene>
<evidence type="ECO:0000259" key="1">
    <source>
        <dbReference type="Pfam" id="PF00462"/>
    </source>
</evidence>
<dbReference type="PANTHER" id="PTHR45669">
    <property type="entry name" value="GLUTAREDOXIN DOMAIN-CONTAINING CYSTEINE-RICH PROTEIN CG12206-RELATED"/>
    <property type="match status" value="1"/>
</dbReference>
<dbReference type="Proteomes" id="UP000222542">
    <property type="component" value="Unassembled WGS sequence"/>
</dbReference>
<dbReference type="EMBL" id="AYRZ02000009">
    <property type="protein sequence ID" value="PHT71618.1"/>
    <property type="molecule type" value="Genomic_DNA"/>
</dbReference>
<dbReference type="STRING" id="4072.A0A2G2YPF5"/>
<keyword evidence="3" id="KW-1185">Reference proteome</keyword>
<dbReference type="SUPFAM" id="SSF52833">
    <property type="entry name" value="Thioredoxin-like"/>
    <property type="match status" value="1"/>
</dbReference>